<evidence type="ECO:0000256" key="2">
    <source>
        <dbReference type="ARBA" id="ARBA00022691"/>
    </source>
</evidence>
<comment type="cofactor">
    <cofactor evidence="6">
        <name>[4Fe-4S] cluster</name>
        <dbReference type="ChEBI" id="CHEBI:49883"/>
    </cofactor>
    <text evidence="6">Binds 1 [4Fe-4S] cluster. The cluster is coordinated with 3 cysteines and an exchangeable S-adenosyl-L-methionine.</text>
</comment>
<dbReference type="InterPro" id="IPR013785">
    <property type="entry name" value="Aldolase_TIM"/>
</dbReference>
<dbReference type="Proteomes" id="UP000664277">
    <property type="component" value="Unassembled WGS sequence"/>
</dbReference>
<dbReference type="InterPro" id="IPR007197">
    <property type="entry name" value="rSAM"/>
</dbReference>
<dbReference type="PROSITE" id="PS51918">
    <property type="entry name" value="RADICAL_SAM"/>
    <property type="match status" value="1"/>
</dbReference>
<dbReference type="SFLD" id="SFLDG01389">
    <property type="entry name" value="menaquinone_synthsis_involved"/>
    <property type="match status" value="1"/>
</dbReference>
<dbReference type="Pfam" id="PF19288">
    <property type="entry name" value="CofH_C"/>
    <property type="match status" value="1"/>
</dbReference>
<reference evidence="9" key="1">
    <citation type="submission" date="2021-02" db="EMBL/GenBank/DDBJ databases">
        <title>Genome-Resolved Metagenomics of a Microbial Community Performing Photosynthetic Biological Nutrient Removal.</title>
        <authorList>
            <person name="Mcdaniel E.A."/>
        </authorList>
    </citation>
    <scope>NUCLEOTIDE SEQUENCE</scope>
    <source>
        <strain evidence="9">UWPOB_OBS1</strain>
    </source>
</reference>
<keyword evidence="2 6" id="KW-0949">S-adenosyl-L-methionine</keyword>
<feature type="binding site" evidence="7">
    <location>
        <position position="293"/>
    </location>
    <ligand>
        <name>(3R)-3-methyl-D-ornithine</name>
        <dbReference type="ChEBI" id="CHEBI:64642"/>
    </ligand>
</feature>
<evidence type="ECO:0000256" key="7">
    <source>
        <dbReference type="PIRSR" id="PIRSR004762-2"/>
    </source>
</evidence>
<dbReference type="SFLD" id="SFLDG01064">
    <property type="entry name" value="F420__menaquinone_cofactor_bio"/>
    <property type="match status" value="1"/>
</dbReference>
<evidence type="ECO:0000256" key="3">
    <source>
        <dbReference type="ARBA" id="ARBA00022723"/>
    </source>
</evidence>
<evidence type="ECO:0000256" key="6">
    <source>
        <dbReference type="PIRSR" id="PIRSR004762-1"/>
    </source>
</evidence>
<evidence type="ECO:0000256" key="5">
    <source>
        <dbReference type="ARBA" id="ARBA00023014"/>
    </source>
</evidence>
<sequence>MKIEEIREQLEKGERIDRQQAEWLWNNASDQDLSSLSKIVRARFHKADEATYLLMRIINYTNVCVAKCDYCSFYRLPGDKDGYVRDKEYVFSKIDELVNVGGNFFGFNGGFNPKLRIDYYLDLFSSIRKRYGDKIEFYALTVVEFLYIARLCKLSNQEALAMFKEAGVNWITGGGAEILADSFRLRHSPLKYTVKEYMDTQADILDAGLKTTGTMVIGFDETLQERLDHLETVRNFQDARLQAGKEGLFSFLCWTYKPYNNELGGQEISSQEYLRHLALSRIYLDNIKFLRTSVLTQNQAALEGLNYGANDFDIPWEDEVTQLAGAVIEKDVDRILGYAQEAGFKTRLRPVNLAPLSQPK</sequence>
<protein>
    <submittedName>
        <fullName evidence="9">Radical SAM protein</fullName>
    </submittedName>
</protein>
<feature type="binding site" evidence="6">
    <location>
        <position position="64"/>
    </location>
    <ligand>
        <name>[4Fe-4S] cluster</name>
        <dbReference type="ChEBI" id="CHEBI:49883"/>
        <note>4Fe-4S-S-AdoMet</note>
    </ligand>
</feature>
<proteinExistence type="predicted"/>
<gene>
    <name evidence="9" type="ORF">J0M35_17625</name>
</gene>
<name>A0A8J7PKK2_9BACT</name>
<comment type="caution">
    <text evidence="9">The sequence shown here is derived from an EMBL/GenBank/DDBJ whole genome shotgun (WGS) entry which is preliminary data.</text>
</comment>
<feature type="binding site" evidence="6">
    <location>
        <position position="71"/>
    </location>
    <ligand>
        <name>[4Fe-4S] cluster</name>
        <dbReference type="ChEBI" id="CHEBI:49883"/>
        <note>4Fe-4S-S-AdoMet</note>
    </ligand>
</feature>
<dbReference type="GO" id="GO:0044689">
    <property type="term" value="F:7,8-didemethyl-8-hydroxy-5-deazariboflavin synthase activity"/>
    <property type="evidence" value="ECO:0007669"/>
    <property type="project" value="TreeGrafter"/>
</dbReference>
<evidence type="ECO:0000256" key="4">
    <source>
        <dbReference type="ARBA" id="ARBA00023004"/>
    </source>
</evidence>
<dbReference type="GO" id="GO:0046872">
    <property type="term" value="F:metal ion binding"/>
    <property type="evidence" value="ECO:0007669"/>
    <property type="project" value="UniProtKB-KW"/>
</dbReference>
<dbReference type="PIRSF" id="PIRSF004762">
    <property type="entry name" value="CHP00423"/>
    <property type="match status" value="1"/>
</dbReference>
<keyword evidence="4 6" id="KW-0408">Iron</keyword>
<dbReference type="SFLD" id="SFLDS00029">
    <property type="entry name" value="Radical_SAM"/>
    <property type="match status" value="1"/>
</dbReference>
<keyword evidence="3" id="KW-0479">Metal-binding</keyword>
<dbReference type="InterPro" id="IPR058240">
    <property type="entry name" value="rSAM_sf"/>
</dbReference>
<evidence type="ECO:0000256" key="1">
    <source>
        <dbReference type="ARBA" id="ARBA00022485"/>
    </source>
</evidence>
<feature type="binding site" evidence="7">
    <location>
        <position position="177"/>
    </location>
    <ligand>
        <name>S-adenosyl-L-methionine</name>
        <dbReference type="ChEBI" id="CHEBI:59789"/>
    </ligand>
</feature>
<feature type="domain" description="Radical SAM core" evidence="8">
    <location>
        <begin position="47"/>
        <end position="288"/>
    </location>
</feature>
<keyword evidence="5 6" id="KW-0411">Iron-sulfur</keyword>
<dbReference type="PANTHER" id="PTHR43076">
    <property type="entry name" value="FO SYNTHASE (COFH)"/>
    <property type="match status" value="1"/>
</dbReference>
<dbReference type="SUPFAM" id="SSF102114">
    <property type="entry name" value="Radical SAM enzymes"/>
    <property type="match status" value="1"/>
</dbReference>
<keyword evidence="1 6" id="KW-0004">4Fe-4S</keyword>
<evidence type="ECO:0000259" key="8">
    <source>
        <dbReference type="PROSITE" id="PS51918"/>
    </source>
</evidence>
<dbReference type="InterPro" id="IPR045567">
    <property type="entry name" value="CofH/MnqC-like_C"/>
</dbReference>
<evidence type="ECO:0000313" key="10">
    <source>
        <dbReference type="Proteomes" id="UP000664277"/>
    </source>
</evidence>
<dbReference type="PANTHER" id="PTHR43076:SF1">
    <property type="entry name" value="LIPOYL SYNTHASE 2"/>
    <property type="match status" value="1"/>
</dbReference>
<evidence type="ECO:0000313" key="9">
    <source>
        <dbReference type="EMBL" id="MBN8662193.1"/>
    </source>
</evidence>
<dbReference type="GO" id="GO:0051539">
    <property type="term" value="F:4 iron, 4 sulfur cluster binding"/>
    <property type="evidence" value="ECO:0007669"/>
    <property type="project" value="UniProtKB-KW"/>
</dbReference>
<feature type="binding site" evidence="7">
    <location>
        <position position="252"/>
    </location>
    <ligand>
        <name>S-adenosyl-L-methionine</name>
        <dbReference type="ChEBI" id="CHEBI:59789"/>
    </ligand>
</feature>
<organism evidence="9 10">
    <name type="scientific">Candidatus Obscuribacter phosphatis</name>
    <dbReference type="NCBI Taxonomy" id="1906157"/>
    <lineage>
        <taxon>Bacteria</taxon>
        <taxon>Bacillati</taxon>
        <taxon>Candidatus Melainabacteria</taxon>
        <taxon>Candidatus Obscuribacterales</taxon>
        <taxon>Candidatus Obscuribacteraceae</taxon>
        <taxon>Candidatus Obscuribacter</taxon>
    </lineage>
</organism>
<dbReference type="EMBL" id="JAFLCK010000033">
    <property type="protein sequence ID" value="MBN8662193.1"/>
    <property type="molecule type" value="Genomic_DNA"/>
</dbReference>
<accession>A0A8J7PKK2</accession>
<dbReference type="InterPro" id="IPR034405">
    <property type="entry name" value="F420"/>
</dbReference>
<dbReference type="Pfam" id="PF04055">
    <property type="entry name" value="Radical_SAM"/>
    <property type="match status" value="1"/>
</dbReference>
<dbReference type="AlphaFoldDB" id="A0A8J7PKK2"/>
<feature type="binding site" evidence="6">
    <location>
        <position position="68"/>
    </location>
    <ligand>
        <name>[4Fe-4S] cluster</name>
        <dbReference type="ChEBI" id="CHEBI:49883"/>
        <note>4Fe-4S-S-AdoMet</note>
    </ligand>
</feature>
<dbReference type="Gene3D" id="3.20.20.70">
    <property type="entry name" value="Aldolase class I"/>
    <property type="match status" value="1"/>
</dbReference>